<comment type="caution">
    <text evidence="1">The sequence shown here is derived from an EMBL/GenBank/DDBJ whole genome shotgun (WGS) entry which is preliminary data.</text>
</comment>
<dbReference type="Proteomes" id="UP001497535">
    <property type="component" value="Unassembled WGS sequence"/>
</dbReference>
<organism evidence="1 2">
    <name type="scientific">Meloidogyne enterolobii</name>
    <name type="common">Root-knot nematode worm</name>
    <name type="synonym">Meloidogyne mayaguensis</name>
    <dbReference type="NCBI Taxonomy" id="390850"/>
    <lineage>
        <taxon>Eukaryota</taxon>
        <taxon>Metazoa</taxon>
        <taxon>Ecdysozoa</taxon>
        <taxon>Nematoda</taxon>
        <taxon>Chromadorea</taxon>
        <taxon>Rhabditida</taxon>
        <taxon>Tylenchina</taxon>
        <taxon>Tylenchomorpha</taxon>
        <taxon>Tylenchoidea</taxon>
        <taxon>Meloidogynidae</taxon>
        <taxon>Meloidogyninae</taxon>
        <taxon>Meloidogyne</taxon>
    </lineage>
</organism>
<accession>A0ACB0XX20</accession>
<sequence>MPSVQLTYCANGSLCPSRSAQFLIKSYKILSDEIDIFRNLDQIGLSVSQDSSVNSRGGSDFRCPTCDFRRFFLSISEKNFDFRVPTFEPVPISGSSYFRHLWLFRPTSG</sequence>
<keyword evidence="2" id="KW-1185">Reference proteome</keyword>
<dbReference type="EMBL" id="CAVMJV010000003">
    <property type="protein sequence ID" value="CAK5021361.1"/>
    <property type="molecule type" value="Genomic_DNA"/>
</dbReference>
<reference evidence="1" key="1">
    <citation type="submission" date="2023-11" db="EMBL/GenBank/DDBJ databases">
        <authorList>
            <person name="Poullet M."/>
        </authorList>
    </citation>
    <scope>NUCLEOTIDE SEQUENCE</scope>
    <source>
        <strain evidence="1">E1834</strain>
    </source>
</reference>
<name>A0ACB0XX20_MELEN</name>
<evidence type="ECO:0000313" key="1">
    <source>
        <dbReference type="EMBL" id="CAK5021361.1"/>
    </source>
</evidence>
<protein>
    <submittedName>
        <fullName evidence="1">Uncharacterized protein</fullName>
    </submittedName>
</protein>
<evidence type="ECO:0000313" key="2">
    <source>
        <dbReference type="Proteomes" id="UP001497535"/>
    </source>
</evidence>
<proteinExistence type="predicted"/>
<gene>
    <name evidence="1" type="ORF">MENTE1834_LOCUS4714</name>
</gene>